<dbReference type="RefSeq" id="WP_285235240.1">
    <property type="nucleotide sequence ID" value="NZ_CP116346.1"/>
</dbReference>
<feature type="transmembrane region" description="Helical" evidence="10">
    <location>
        <begin position="20"/>
        <end position="40"/>
    </location>
</feature>
<dbReference type="InterPro" id="IPR001807">
    <property type="entry name" value="ClC"/>
</dbReference>
<proteinExistence type="predicted"/>
<evidence type="ECO:0000256" key="9">
    <source>
        <dbReference type="ARBA" id="ARBA00023303"/>
    </source>
</evidence>
<keyword evidence="6 10" id="KW-0472">Membrane</keyword>
<evidence type="ECO:0000256" key="10">
    <source>
        <dbReference type="SAM" id="Phobius"/>
    </source>
</evidence>
<feature type="transmembrane region" description="Helical" evidence="10">
    <location>
        <begin position="60"/>
        <end position="77"/>
    </location>
</feature>
<keyword evidence="7" id="KW-0869">Chloride channel</keyword>
<keyword evidence="12" id="KW-1185">Reference proteome</keyword>
<dbReference type="AlphaFoldDB" id="A0AA95NIV7"/>
<dbReference type="SUPFAM" id="SSF81340">
    <property type="entry name" value="Clc chloride channel"/>
    <property type="match status" value="1"/>
</dbReference>
<dbReference type="InterPro" id="IPR050368">
    <property type="entry name" value="ClC-type_chloride_channel"/>
</dbReference>
<accession>A0AA95NIV7</accession>
<feature type="transmembrane region" description="Helical" evidence="10">
    <location>
        <begin position="325"/>
        <end position="347"/>
    </location>
</feature>
<keyword evidence="9" id="KW-0407">Ion channel</keyword>
<dbReference type="EMBL" id="CP116346">
    <property type="protein sequence ID" value="WIT14117.1"/>
    <property type="molecule type" value="Genomic_DNA"/>
</dbReference>
<evidence type="ECO:0000256" key="2">
    <source>
        <dbReference type="ARBA" id="ARBA00022448"/>
    </source>
</evidence>
<dbReference type="PANTHER" id="PTHR43427">
    <property type="entry name" value="CHLORIDE CHANNEL PROTEIN CLC-E"/>
    <property type="match status" value="1"/>
</dbReference>
<feature type="transmembrane region" description="Helical" evidence="10">
    <location>
        <begin position="163"/>
        <end position="187"/>
    </location>
</feature>
<keyword evidence="2" id="KW-0813">Transport</keyword>
<name>A0AA95NIV7_9BURK</name>
<evidence type="ECO:0000256" key="8">
    <source>
        <dbReference type="ARBA" id="ARBA00023214"/>
    </source>
</evidence>
<evidence type="ECO:0000256" key="7">
    <source>
        <dbReference type="ARBA" id="ARBA00023173"/>
    </source>
</evidence>
<keyword evidence="5" id="KW-0406">Ion transport</keyword>
<dbReference type="KEGG" id="pais:PFX98_10970"/>
<dbReference type="PRINTS" id="PR00762">
    <property type="entry name" value="CLCHANNEL"/>
</dbReference>
<keyword evidence="4 10" id="KW-1133">Transmembrane helix</keyword>
<feature type="transmembrane region" description="Helical" evidence="10">
    <location>
        <begin position="109"/>
        <end position="131"/>
    </location>
</feature>
<evidence type="ECO:0000313" key="11">
    <source>
        <dbReference type="EMBL" id="WIT14117.1"/>
    </source>
</evidence>
<feature type="transmembrane region" description="Helical" evidence="10">
    <location>
        <begin position="279"/>
        <end position="305"/>
    </location>
</feature>
<dbReference type="CDD" id="cd01034">
    <property type="entry name" value="EriC_like"/>
    <property type="match status" value="1"/>
</dbReference>
<evidence type="ECO:0000256" key="1">
    <source>
        <dbReference type="ARBA" id="ARBA00004141"/>
    </source>
</evidence>
<dbReference type="Gene3D" id="1.10.3080.10">
    <property type="entry name" value="Clc chloride channel"/>
    <property type="match status" value="1"/>
</dbReference>
<dbReference type="Proteomes" id="UP001177769">
    <property type="component" value="Chromosome"/>
</dbReference>
<comment type="subcellular location">
    <subcellularLocation>
        <location evidence="1">Membrane</location>
        <topology evidence="1">Multi-pass membrane protein</topology>
    </subcellularLocation>
</comment>
<dbReference type="PANTHER" id="PTHR43427:SF6">
    <property type="entry name" value="CHLORIDE CHANNEL PROTEIN CLC-E"/>
    <property type="match status" value="1"/>
</dbReference>
<dbReference type="GO" id="GO:0034707">
    <property type="term" value="C:chloride channel complex"/>
    <property type="evidence" value="ECO:0007669"/>
    <property type="project" value="UniProtKB-KW"/>
</dbReference>
<dbReference type="Pfam" id="PF00654">
    <property type="entry name" value="Voltage_CLC"/>
    <property type="match status" value="1"/>
</dbReference>
<feature type="transmembrane region" description="Helical" evidence="10">
    <location>
        <begin position="235"/>
        <end position="258"/>
    </location>
</feature>
<evidence type="ECO:0000256" key="5">
    <source>
        <dbReference type="ARBA" id="ARBA00023065"/>
    </source>
</evidence>
<gene>
    <name evidence="11" type="ORF">PFX98_10970</name>
</gene>
<evidence type="ECO:0000256" key="6">
    <source>
        <dbReference type="ARBA" id="ARBA00023136"/>
    </source>
</evidence>
<feature type="transmembrane region" description="Helical" evidence="10">
    <location>
        <begin position="199"/>
        <end position="223"/>
    </location>
</feature>
<reference evidence="11" key="1">
    <citation type="submission" date="2023-01" db="EMBL/GenBank/DDBJ databases">
        <title>Whole genome sequence of Paucibacter sp. S2-9 isolated from pond sediment.</title>
        <authorList>
            <person name="Jung J.Y."/>
        </authorList>
    </citation>
    <scope>NUCLEOTIDE SEQUENCE</scope>
    <source>
        <strain evidence="11">S2-9</strain>
    </source>
</reference>
<evidence type="ECO:0000256" key="3">
    <source>
        <dbReference type="ARBA" id="ARBA00022692"/>
    </source>
</evidence>
<evidence type="ECO:0000256" key="4">
    <source>
        <dbReference type="ARBA" id="ARBA00022989"/>
    </source>
</evidence>
<protein>
    <submittedName>
        <fullName evidence="11">Chloride channel protein</fullName>
    </submittedName>
</protein>
<dbReference type="GO" id="GO:0005254">
    <property type="term" value="F:chloride channel activity"/>
    <property type="evidence" value="ECO:0007669"/>
    <property type="project" value="UniProtKB-KW"/>
</dbReference>
<feature type="transmembrane region" description="Helical" evidence="10">
    <location>
        <begin position="368"/>
        <end position="391"/>
    </location>
</feature>
<keyword evidence="3 10" id="KW-0812">Transmembrane</keyword>
<evidence type="ECO:0000313" key="12">
    <source>
        <dbReference type="Proteomes" id="UP001177769"/>
    </source>
</evidence>
<keyword evidence="8" id="KW-0868">Chloride</keyword>
<dbReference type="InterPro" id="IPR014743">
    <property type="entry name" value="Cl-channel_core"/>
</dbReference>
<sequence length="446" mass="46791">MQQPDFVTALRRDLADWRQWVGRVVVLAYAAGAGLAVVAFTWLSEQALGGFFALRSWSPWLPLVWVPACTASLVWLTRRFAPGASGSGIPQVMAALSPMVDRERCSLFVSLRLSMAKILLTAGGLLGGLAIGREGPSVQIAAGVMQHAGRWLPERSAINHHGLLVAGGAAGIAAAFNAPLAGVMFAIEELSRKLEERNSGLIVAAIVLAGLMAVSAYGNASYFGEIHVGLLSWHYLLPGLLVVLGCGLTGGLFSRLLHTSMVGGQDYFSRLKHRHPIRFAAACGLVVAVVGLVSDGATFGSGYGYTRRLVEGHMDMPMLYVTLRLVATWLAVWSGVPGGIFAPSLAIGAGIGNDMALLAGMHEGSAPLIAIGMAAFLAAVTQAPLTAFIIVMEMVDGHAMVLSLMTGALGANLISRWISVPLYSALAQAQLCRLDAAPVQRESAAA</sequence>
<organism evidence="11 12">
    <name type="scientific">Paucibacter sediminis</name>
    <dbReference type="NCBI Taxonomy" id="3019553"/>
    <lineage>
        <taxon>Bacteria</taxon>
        <taxon>Pseudomonadati</taxon>
        <taxon>Pseudomonadota</taxon>
        <taxon>Betaproteobacteria</taxon>
        <taxon>Burkholderiales</taxon>
        <taxon>Sphaerotilaceae</taxon>
        <taxon>Roseateles</taxon>
    </lineage>
</organism>